<dbReference type="EMBL" id="UGPG01000001">
    <property type="protein sequence ID" value="STY44670.1"/>
    <property type="molecule type" value="Genomic_DNA"/>
</dbReference>
<accession>A0A378ME85</accession>
<evidence type="ECO:0000259" key="1">
    <source>
        <dbReference type="Pfam" id="PF23552"/>
    </source>
</evidence>
<evidence type="ECO:0000313" key="2">
    <source>
        <dbReference type="EMBL" id="STY44670.1"/>
    </source>
</evidence>
<proteinExistence type="predicted"/>
<reference evidence="2 3" key="1">
    <citation type="submission" date="2018-06" db="EMBL/GenBank/DDBJ databases">
        <authorList>
            <consortium name="Pathogen Informatics"/>
            <person name="Doyle S."/>
        </authorList>
    </citation>
    <scope>NUCLEOTIDE SEQUENCE [LARGE SCALE GENOMIC DNA]</scope>
    <source>
        <strain evidence="3">NCTC 10815</strain>
    </source>
</reference>
<organism evidence="2 3">
    <name type="scientific">Listeria grayi</name>
    <name type="common">Listeria murrayi</name>
    <dbReference type="NCBI Taxonomy" id="1641"/>
    <lineage>
        <taxon>Bacteria</taxon>
        <taxon>Bacillati</taxon>
        <taxon>Bacillota</taxon>
        <taxon>Bacilli</taxon>
        <taxon>Bacillales</taxon>
        <taxon>Listeriaceae</taxon>
        <taxon>Listeria</taxon>
    </lineage>
</organism>
<evidence type="ECO:0000313" key="3">
    <source>
        <dbReference type="Proteomes" id="UP000254879"/>
    </source>
</evidence>
<dbReference type="Pfam" id="PF23552">
    <property type="entry name" value="ParB_C"/>
    <property type="match status" value="1"/>
</dbReference>
<protein>
    <recommendedName>
        <fullName evidence="1">ParB C-terminal dimerisation domain-containing protein</fullName>
    </recommendedName>
</protein>
<dbReference type="Proteomes" id="UP000254879">
    <property type="component" value="Unassembled WGS sequence"/>
</dbReference>
<sequence>MKAPRVPIFIRETESQLRNKFGTAVNIKRRDKKGKIEIEFLSDDDLDRILEILDVQFDEE</sequence>
<dbReference type="AlphaFoldDB" id="A0A378ME85"/>
<name>A0A378ME85_LISGR</name>
<feature type="domain" description="ParB C-terminal dimerisation" evidence="1">
    <location>
        <begin position="10"/>
        <end position="53"/>
    </location>
</feature>
<gene>
    <name evidence="2" type="ORF">NCTC10815_02023</name>
</gene>
<dbReference type="InterPro" id="IPR057240">
    <property type="entry name" value="ParB_dimer_C"/>
</dbReference>